<dbReference type="Gene3D" id="3.40.50.300">
    <property type="entry name" value="P-loop containing nucleotide triphosphate hydrolases"/>
    <property type="match status" value="1"/>
</dbReference>
<dbReference type="RefSeq" id="WP_274166327.1">
    <property type="nucleotide sequence ID" value="NZ_JAJUBC010000030.1"/>
</dbReference>
<dbReference type="EMBL" id="JAJUBC010000030">
    <property type="protein sequence ID" value="MDD1795534.1"/>
    <property type="molecule type" value="Genomic_DNA"/>
</dbReference>
<evidence type="ECO:0000313" key="2">
    <source>
        <dbReference type="EMBL" id="MDD1795534.1"/>
    </source>
</evidence>
<evidence type="ECO:0000313" key="3">
    <source>
        <dbReference type="Proteomes" id="UP001149400"/>
    </source>
</evidence>
<dbReference type="InterPro" id="IPR052934">
    <property type="entry name" value="Methyl-DNA_Rec/Restrict_Enz"/>
</dbReference>
<sequence>MRYQVLISTYPVNQFYTGWDHLTREHFQKAMIAISEVLGGFDIWSKTDGKSLRCGFKSVSKKTGKHLFHISLKADTFQLGLNYSKCIEGDEFLKSGEWEKDQSRNQFRTYFNWAGKDHGKELSELITVLSLGQNKELFKSNLPDIDISTIPTDYENYNSLVSKLGGVKSFIHDYLNCSEETKRAFCEIIFQSRTESLDCFATNPVKGFDIRLGRKELDSIRGGRVFAKFYPGSNGIRYEIRFVDGVTLSNSKDSGRPKGDIDAKAILEFNKYYSDEFKGKFTVERAPYWPSDYNDNSSISSDELEQSSKDCSMPTLSLNQILFGPPGTGKTYNTIEKAVLAAEPSFEWNGNRELLKSKYNELVVENRIRFVTFHQSYGYEEFVEGLSVNVEDGQPNYFVKDGKFKKIVQQATESFESEEQTKNYVLLIDEINRGNISKIFGELITLIEESKRKGKGEFIELDLPYSGEKFSVPTNLILIGTMNTADRSLAVMDTALRRRFDFTEMMPDSSVLKPKSTDSAFEIDLVKLLDTMNARIEYLLDREHTLGHAFFMPVVELVDKNEPEEAFTELKKVFQNKVLPLLQEYFFDDWQKIRLVLGDNQKKGENAVFVTSQSVDTKALFGAEDINQFGDSESKFTLSEQEESVWNNIEAYKGIYEVVS</sequence>
<reference evidence="2" key="1">
    <citation type="submission" date="2021-12" db="EMBL/GenBank/DDBJ databases">
        <title>Enterovibrio ZSDZ35 sp. nov. and Enterovibrio ZSDZ42 sp. nov., isolated from coastal seawater in Qingdao.</title>
        <authorList>
            <person name="Zhang P."/>
        </authorList>
    </citation>
    <scope>NUCLEOTIDE SEQUENCE</scope>
    <source>
        <strain evidence="2">ZSDZ42</strain>
    </source>
</reference>
<proteinExistence type="predicted"/>
<comment type="caution">
    <text evidence="2">The sequence shown here is derived from an EMBL/GenBank/DDBJ whole genome shotgun (WGS) entry which is preliminary data.</text>
</comment>
<dbReference type="PANTHER" id="PTHR37291">
    <property type="entry name" value="5-METHYLCYTOSINE-SPECIFIC RESTRICTION ENZYME B"/>
    <property type="match status" value="1"/>
</dbReference>
<gene>
    <name evidence="2" type="ORF">LRP50_20615</name>
</gene>
<dbReference type="InterPro" id="IPR011704">
    <property type="entry name" value="ATPase_dyneun-rel_AAA"/>
</dbReference>
<accession>A0ABT5R5I0</accession>
<dbReference type="Proteomes" id="UP001149400">
    <property type="component" value="Unassembled WGS sequence"/>
</dbReference>
<name>A0ABT5R5I0_9GAMM</name>
<dbReference type="PANTHER" id="PTHR37291:SF1">
    <property type="entry name" value="TYPE IV METHYL-DIRECTED RESTRICTION ENZYME ECOKMCRB SUBUNIT"/>
    <property type="match status" value="1"/>
</dbReference>
<evidence type="ECO:0000259" key="1">
    <source>
        <dbReference type="Pfam" id="PF07728"/>
    </source>
</evidence>
<dbReference type="Pfam" id="PF07728">
    <property type="entry name" value="AAA_5"/>
    <property type="match status" value="1"/>
</dbReference>
<keyword evidence="3" id="KW-1185">Reference proteome</keyword>
<organism evidence="2 3">
    <name type="scientific">Enterovibrio gelatinilyticus</name>
    <dbReference type="NCBI Taxonomy" id="2899819"/>
    <lineage>
        <taxon>Bacteria</taxon>
        <taxon>Pseudomonadati</taxon>
        <taxon>Pseudomonadota</taxon>
        <taxon>Gammaproteobacteria</taxon>
        <taxon>Vibrionales</taxon>
        <taxon>Vibrionaceae</taxon>
        <taxon>Enterovibrio</taxon>
    </lineage>
</organism>
<dbReference type="SUPFAM" id="SSF52540">
    <property type="entry name" value="P-loop containing nucleoside triphosphate hydrolases"/>
    <property type="match status" value="1"/>
</dbReference>
<protein>
    <submittedName>
        <fullName evidence="2">AAA family ATPase</fullName>
    </submittedName>
</protein>
<feature type="domain" description="ATPase dynein-related AAA" evidence="1">
    <location>
        <begin position="321"/>
        <end position="500"/>
    </location>
</feature>
<dbReference type="InterPro" id="IPR027417">
    <property type="entry name" value="P-loop_NTPase"/>
</dbReference>